<evidence type="ECO:0000256" key="7">
    <source>
        <dbReference type="ARBA" id="ARBA00023027"/>
    </source>
</evidence>
<keyword evidence="6 9" id="KW-0521">NADP</keyword>
<comment type="similarity">
    <text evidence="9">Belongs to the NAD kinase family.</text>
</comment>
<evidence type="ECO:0000313" key="10">
    <source>
        <dbReference type="EMBL" id="CUR32029.1"/>
    </source>
</evidence>
<keyword evidence="11" id="KW-1185">Reference proteome</keyword>
<proteinExistence type="inferred from homology"/>
<dbReference type="GO" id="GO:0006741">
    <property type="term" value="P:NADP+ biosynthetic process"/>
    <property type="evidence" value="ECO:0007669"/>
    <property type="project" value="UniProtKB-UniRule"/>
</dbReference>
<dbReference type="Gene3D" id="2.60.200.30">
    <property type="entry name" value="Probable inorganic polyphosphate/atp-NAD kinase, domain 2"/>
    <property type="match status" value="1"/>
</dbReference>
<dbReference type="GO" id="GO:0019674">
    <property type="term" value="P:NAD+ metabolic process"/>
    <property type="evidence" value="ECO:0007669"/>
    <property type="project" value="InterPro"/>
</dbReference>
<accession>A0A1J1LHE8</accession>
<dbReference type="InterPro" id="IPR017438">
    <property type="entry name" value="ATP-NAD_kinase_N"/>
</dbReference>
<evidence type="ECO:0000256" key="1">
    <source>
        <dbReference type="ARBA" id="ARBA00022490"/>
    </source>
</evidence>
<keyword evidence="2 9" id="KW-0808">Transferase</keyword>
<evidence type="ECO:0000256" key="3">
    <source>
        <dbReference type="ARBA" id="ARBA00022741"/>
    </source>
</evidence>
<comment type="function">
    <text evidence="9">Involved in the regulation of the intracellular balance of NAD and NADP, and is a key enzyme in the biosynthesis of NADP. Catalyzes specifically the phosphorylation on 2'-hydroxyl of the adenosine moiety of NAD to yield NADP.</text>
</comment>
<dbReference type="NCBIfam" id="NF002732">
    <property type="entry name" value="PRK02649.1"/>
    <property type="match status" value="1"/>
</dbReference>
<comment type="cofactor">
    <cofactor evidence="9">
        <name>a divalent metal cation</name>
        <dbReference type="ChEBI" id="CHEBI:60240"/>
    </cofactor>
</comment>
<dbReference type="Pfam" id="PF01513">
    <property type="entry name" value="NAD_kinase"/>
    <property type="match status" value="1"/>
</dbReference>
<dbReference type="InterPro" id="IPR017437">
    <property type="entry name" value="ATP-NAD_kinase_PpnK-typ_C"/>
</dbReference>
<dbReference type="HAMAP" id="MF_00361">
    <property type="entry name" value="NAD_kinase"/>
    <property type="match status" value="1"/>
</dbReference>
<dbReference type="GO" id="GO:0005524">
    <property type="term" value="F:ATP binding"/>
    <property type="evidence" value="ECO:0007669"/>
    <property type="project" value="UniProtKB-KW"/>
</dbReference>
<dbReference type="PANTHER" id="PTHR20275">
    <property type="entry name" value="NAD KINASE"/>
    <property type="match status" value="1"/>
</dbReference>
<feature type="binding site" evidence="9">
    <location>
        <begin position="173"/>
        <end position="174"/>
    </location>
    <ligand>
        <name>NAD(+)</name>
        <dbReference type="ChEBI" id="CHEBI:57540"/>
    </ligand>
</feature>
<dbReference type="Proteomes" id="UP000184315">
    <property type="component" value="Unassembled WGS sequence"/>
</dbReference>
<protein>
    <recommendedName>
        <fullName evidence="9">NAD kinase</fullName>
        <ecNumber evidence="9">2.7.1.23</ecNumber>
    </recommendedName>
    <alternativeName>
        <fullName evidence="9">ATP-dependent NAD kinase</fullName>
    </alternativeName>
</protein>
<comment type="subcellular location">
    <subcellularLocation>
        <location evidence="9">Cytoplasm</location>
    </subcellularLocation>
</comment>
<dbReference type="Gene3D" id="3.40.50.10330">
    <property type="entry name" value="Probable inorganic polyphosphate/atp-NAD kinase, domain 1"/>
    <property type="match status" value="1"/>
</dbReference>
<evidence type="ECO:0000256" key="5">
    <source>
        <dbReference type="ARBA" id="ARBA00022840"/>
    </source>
</evidence>
<dbReference type="AlphaFoldDB" id="A0A1J1LHE8"/>
<evidence type="ECO:0000256" key="8">
    <source>
        <dbReference type="ARBA" id="ARBA00047925"/>
    </source>
</evidence>
<keyword evidence="4 9" id="KW-0418">Kinase</keyword>
<keyword evidence="5 9" id="KW-0067">ATP-binding</keyword>
<dbReference type="SUPFAM" id="SSF111331">
    <property type="entry name" value="NAD kinase/diacylglycerol kinase-like"/>
    <property type="match status" value="1"/>
</dbReference>
<sequence length="326" mass="35527">MSILVLRQTLILFKPNLTKLRVSKVGIIYNDAKPAACRAATEIKDKLKGRGMKVCTAPGTGGILGYATQPHPLHRTPIDKIAPPDFDQEMMFAIVLGGDGTVLSASRILAPQGIPLLAVNTGHMGFLTETYLNQLPLILEQVLEGNYIVENRTMIAVEVCQADQVLWEALCLNEMVLHREPMTCMCHFEIKIGRHAPVDIAADGVIISTPTGSTAYSLSAGGAVVTPGVEVLQLLPICPHSLASRALIYGETEPVIIYPASPNQLVMVVDGNGGCYVLPEYQVRVKRSPYHAKFIRLHPPEFFQVLREKLGWGLPHIAKPTSVELP</sequence>
<dbReference type="GO" id="GO:0005737">
    <property type="term" value="C:cytoplasm"/>
    <property type="evidence" value="ECO:0007669"/>
    <property type="project" value="UniProtKB-SubCell"/>
</dbReference>
<dbReference type="GO" id="GO:0003951">
    <property type="term" value="F:NAD+ kinase activity"/>
    <property type="evidence" value="ECO:0007669"/>
    <property type="project" value="UniProtKB-UniRule"/>
</dbReference>
<evidence type="ECO:0000313" key="11">
    <source>
        <dbReference type="Proteomes" id="UP000184315"/>
    </source>
</evidence>
<dbReference type="STRING" id="671072.PL9214420004"/>
<dbReference type="EC" id="2.7.1.23" evidence="9"/>
<evidence type="ECO:0000256" key="9">
    <source>
        <dbReference type="HAMAP-Rule" id="MF_00361"/>
    </source>
</evidence>
<dbReference type="InterPro" id="IPR016064">
    <property type="entry name" value="NAD/diacylglycerol_kinase_sf"/>
</dbReference>
<evidence type="ECO:0000256" key="2">
    <source>
        <dbReference type="ARBA" id="ARBA00022679"/>
    </source>
</evidence>
<comment type="catalytic activity">
    <reaction evidence="8 9">
        <text>NAD(+) + ATP = ADP + NADP(+) + H(+)</text>
        <dbReference type="Rhea" id="RHEA:18629"/>
        <dbReference type="ChEBI" id="CHEBI:15378"/>
        <dbReference type="ChEBI" id="CHEBI:30616"/>
        <dbReference type="ChEBI" id="CHEBI:57540"/>
        <dbReference type="ChEBI" id="CHEBI:58349"/>
        <dbReference type="ChEBI" id="CHEBI:456216"/>
        <dbReference type="EC" id="2.7.1.23"/>
    </reaction>
</comment>
<dbReference type="PANTHER" id="PTHR20275:SF13">
    <property type="entry name" value="NAD KINASE 2"/>
    <property type="match status" value="1"/>
</dbReference>
<evidence type="ECO:0000256" key="6">
    <source>
        <dbReference type="ARBA" id="ARBA00022857"/>
    </source>
</evidence>
<feature type="binding site" evidence="9">
    <location>
        <position position="272"/>
    </location>
    <ligand>
        <name>NAD(+)</name>
        <dbReference type="ChEBI" id="CHEBI:57540"/>
    </ligand>
</feature>
<dbReference type="EMBL" id="CZDF01000147">
    <property type="protein sequence ID" value="CUR32029.1"/>
    <property type="molecule type" value="Genomic_DNA"/>
</dbReference>
<name>A0A1J1LHE8_9CYAN</name>
<feature type="binding site" evidence="9">
    <location>
        <position position="203"/>
    </location>
    <ligand>
        <name>NAD(+)</name>
        <dbReference type="ChEBI" id="CHEBI:57540"/>
    </ligand>
</feature>
<gene>
    <name evidence="10" type="primary">ppnK</name>
    <name evidence="9" type="synonym">nadK</name>
    <name evidence="10" type="ORF">PL9214420004</name>
</gene>
<organism evidence="10 11">
    <name type="scientific">Planktothrix tepida PCC 9214</name>
    <dbReference type="NCBI Taxonomy" id="671072"/>
    <lineage>
        <taxon>Bacteria</taxon>
        <taxon>Bacillati</taxon>
        <taxon>Cyanobacteriota</taxon>
        <taxon>Cyanophyceae</taxon>
        <taxon>Oscillatoriophycideae</taxon>
        <taxon>Oscillatoriales</taxon>
        <taxon>Microcoleaceae</taxon>
        <taxon>Planktothrix</taxon>
    </lineage>
</organism>
<dbReference type="InterPro" id="IPR002504">
    <property type="entry name" value="NADK"/>
</dbReference>
<keyword evidence="3 9" id="KW-0547">Nucleotide-binding</keyword>
<keyword evidence="1 9" id="KW-0963">Cytoplasm</keyword>
<dbReference type="Pfam" id="PF20143">
    <property type="entry name" value="NAD_kinase_C"/>
    <property type="match status" value="1"/>
</dbReference>
<evidence type="ECO:0000256" key="4">
    <source>
        <dbReference type="ARBA" id="ARBA00022777"/>
    </source>
</evidence>
<reference evidence="11" key="1">
    <citation type="submission" date="2015-10" db="EMBL/GenBank/DDBJ databases">
        <authorList>
            <person name="Regsiter A."/>
            <person name="william w."/>
        </authorList>
    </citation>
    <scope>NUCLEOTIDE SEQUENCE [LARGE SCALE GENOMIC DNA]</scope>
</reference>
<dbReference type="GO" id="GO:0051287">
    <property type="term" value="F:NAD binding"/>
    <property type="evidence" value="ECO:0007669"/>
    <property type="project" value="UniProtKB-ARBA"/>
</dbReference>
<dbReference type="GO" id="GO:0046872">
    <property type="term" value="F:metal ion binding"/>
    <property type="evidence" value="ECO:0007669"/>
    <property type="project" value="UniProtKB-UniRule"/>
</dbReference>
<keyword evidence="7 9" id="KW-0520">NAD</keyword>
<feature type="binding site" evidence="9">
    <location>
        <begin position="99"/>
        <end position="100"/>
    </location>
    <ligand>
        <name>NAD(+)</name>
        <dbReference type="ChEBI" id="CHEBI:57540"/>
    </ligand>
</feature>
<feature type="binding site" evidence="9">
    <location>
        <begin position="214"/>
        <end position="219"/>
    </location>
    <ligand>
        <name>NAD(+)</name>
        <dbReference type="ChEBI" id="CHEBI:57540"/>
    </ligand>
</feature>
<feature type="active site" description="Proton acceptor" evidence="9">
    <location>
        <position position="99"/>
    </location>
</feature>
<comment type="caution">
    <text evidence="9">Lacks conserved residue(s) required for the propagation of feature annotation.</text>
</comment>